<feature type="domain" description="Dihydroneopterin aldolase/epimerase" evidence="7">
    <location>
        <begin position="19"/>
        <end position="131"/>
    </location>
</feature>
<dbReference type="EC" id="4.1.2.25" evidence="6"/>
<dbReference type="GO" id="GO:0005737">
    <property type="term" value="C:cytoplasm"/>
    <property type="evidence" value="ECO:0007669"/>
    <property type="project" value="TreeGrafter"/>
</dbReference>
<dbReference type="InterPro" id="IPR043133">
    <property type="entry name" value="GTP-CH-I_C/QueF"/>
</dbReference>
<dbReference type="Gene3D" id="3.30.1130.10">
    <property type="match status" value="1"/>
</dbReference>
<evidence type="ECO:0000313" key="8">
    <source>
        <dbReference type="EMBL" id="GER22886.1"/>
    </source>
</evidence>
<name>A0A5A7NQR7_9MICC</name>
<dbReference type="InterPro" id="IPR006156">
    <property type="entry name" value="Dihydroneopterin_aldolase"/>
</dbReference>
<dbReference type="NCBIfam" id="TIGR00526">
    <property type="entry name" value="folB_dom"/>
    <property type="match status" value="1"/>
</dbReference>
<sequence length="134" mass="14363">MDGGMPGGGLRSGGWPDRITLSGITATGYHGVFEHEKRNGQPFVVDVCLYTDIRRAAATDRLADTTHYGELAEVVKAEIMSGPYDLIETLTEKIAAAVLGGFAVQAVDVTVHKPKAPIEVPFGDVSISIHRERT</sequence>
<comment type="similarity">
    <text evidence="3 6">Belongs to the DHNA family.</text>
</comment>
<evidence type="ECO:0000256" key="3">
    <source>
        <dbReference type="ARBA" id="ARBA00005708"/>
    </source>
</evidence>
<keyword evidence="5 6" id="KW-0456">Lyase</keyword>
<dbReference type="FunFam" id="3.30.1130.10:FF:000003">
    <property type="entry name" value="7,8-dihydroneopterin aldolase"/>
    <property type="match status" value="1"/>
</dbReference>
<dbReference type="Pfam" id="PF02152">
    <property type="entry name" value="FolB"/>
    <property type="match status" value="1"/>
</dbReference>
<dbReference type="CDD" id="cd00534">
    <property type="entry name" value="DHNA_DHNTPE"/>
    <property type="match status" value="1"/>
</dbReference>
<proteinExistence type="inferred from homology"/>
<reference evidence="8 9" key="1">
    <citation type="submission" date="2019-09" db="EMBL/GenBank/DDBJ databases">
        <title>Arthrobacter zafarii sp. nov., a moderately thermotolerant and halotolerant actinobacterium isolated from Cholistan desert soil of Pakistan.</title>
        <authorList>
            <person name="Amin A."/>
            <person name="Ahmed I."/>
            <person name="Khalid N."/>
            <person name="Schumann P."/>
            <person name="Busse H.J."/>
            <person name="Khan I.U."/>
            <person name="Li S."/>
            <person name="Li W.J."/>
        </authorList>
    </citation>
    <scope>NUCLEOTIDE SEQUENCE [LARGE SCALE GENOMIC DNA]</scope>
    <source>
        <strain evidence="8 9">NCCP-1664</strain>
    </source>
</reference>
<dbReference type="UniPathway" id="UPA00077">
    <property type="reaction ID" value="UER00154"/>
</dbReference>
<comment type="pathway">
    <text evidence="2 6">Cofactor biosynthesis; tetrahydrofolate biosynthesis; 2-amino-4-hydroxy-6-hydroxymethyl-7,8-dihydropteridine diphosphate from 7,8-dihydroneopterin triphosphate: step 3/4.</text>
</comment>
<gene>
    <name evidence="8" type="primary">folB</name>
    <name evidence="8" type="ORF">NCCP1664_13830</name>
</gene>
<dbReference type="SUPFAM" id="SSF55620">
    <property type="entry name" value="Tetrahydrobiopterin biosynthesis enzymes-like"/>
    <property type="match status" value="1"/>
</dbReference>
<dbReference type="InterPro" id="IPR006157">
    <property type="entry name" value="FolB_dom"/>
</dbReference>
<dbReference type="GO" id="GO:0046654">
    <property type="term" value="P:tetrahydrofolate biosynthetic process"/>
    <property type="evidence" value="ECO:0007669"/>
    <property type="project" value="UniProtKB-UniRule"/>
</dbReference>
<dbReference type="SMART" id="SM00905">
    <property type="entry name" value="FolB"/>
    <property type="match status" value="1"/>
</dbReference>
<evidence type="ECO:0000256" key="5">
    <source>
        <dbReference type="ARBA" id="ARBA00023239"/>
    </source>
</evidence>
<dbReference type="EMBL" id="BKDJ01000006">
    <property type="protein sequence ID" value="GER22886.1"/>
    <property type="molecule type" value="Genomic_DNA"/>
</dbReference>
<evidence type="ECO:0000256" key="4">
    <source>
        <dbReference type="ARBA" id="ARBA00022909"/>
    </source>
</evidence>
<protein>
    <recommendedName>
        <fullName evidence="6">7,8-dihydroneopterin aldolase</fullName>
        <ecNumber evidence="6">4.1.2.25</ecNumber>
    </recommendedName>
</protein>
<evidence type="ECO:0000256" key="1">
    <source>
        <dbReference type="ARBA" id="ARBA00001353"/>
    </source>
</evidence>
<evidence type="ECO:0000256" key="2">
    <source>
        <dbReference type="ARBA" id="ARBA00005013"/>
    </source>
</evidence>
<keyword evidence="9" id="KW-1185">Reference proteome</keyword>
<dbReference type="NCBIfam" id="TIGR00525">
    <property type="entry name" value="folB"/>
    <property type="match status" value="1"/>
</dbReference>
<evidence type="ECO:0000313" key="9">
    <source>
        <dbReference type="Proteomes" id="UP000325307"/>
    </source>
</evidence>
<accession>A0A5A7NQR7</accession>
<organism evidence="8 9">
    <name type="scientific">Zafaria cholistanensis</name>
    <dbReference type="NCBI Taxonomy" id="1682741"/>
    <lineage>
        <taxon>Bacteria</taxon>
        <taxon>Bacillati</taxon>
        <taxon>Actinomycetota</taxon>
        <taxon>Actinomycetes</taxon>
        <taxon>Micrococcales</taxon>
        <taxon>Micrococcaceae</taxon>
        <taxon>Zafaria</taxon>
    </lineage>
</organism>
<evidence type="ECO:0000259" key="7">
    <source>
        <dbReference type="SMART" id="SM00905"/>
    </source>
</evidence>
<dbReference type="GO" id="GO:0004150">
    <property type="term" value="F:dihydroneopterin aldolase activity"/>
    <property type="evidence" value="ECO:0007669"/>
    <property type="project" value="UniProtKB-UniRule"/>
</dbReference>
<keyword evidence="4 6" id="KW-0289">Folate biosynthesis</keyword>
<dbReference type="Proteomes" id="UP000325307">
    <property type="component" value="Unassembled WGS sequence"/>
</dbReference>
<comment type="caution">
    <text evidence="8">The sequence shown here is derived from an EMBL/GenBank/DDBJ whole genome shotgun (WGS) entry which is preliminary data.</text>
</comment>
<comment type="function">
    <text evidence="6">Catalyzes the conversion of 7,8-dihydroneopterin to 6-hydroxymethyl-7,8-dihydropterin.</text>
</comment>
<dbReference type="AlphaFoldDB" id="A0A5A7NQR7"/>
<evidence type="ECO:0000256" key="6">
    <source>
        <dbReference type="RuleBase" id="RU362079"/>
    </source>
</evidence>
<comment type="catalytic activity">
    <reaction evidence="1 6">
        <text>7,8-dihydroneopterin = 6-hydroxymethyl-7,8-dihydropterin + glycolaldehyde</text>
        <dbReference type="Rhea" id="RHEA:10540"/>
        <dbReference type="ChEBI" id="CHEBI:17001"/>
        <dbReference type="ChEBI" id="CHEBI:17071"/>
        <dbReference type="ChEBI" id="CHEBI:44841"/>
        <dbReference type="EC" id="4.1.2.25"/>
    </reaction>
</comment>
<dbReference type="GO" id="GO:0046656">
    <property type="term" value="P:folic acid biosynthetic process"/>
    <property type="evidence" value="ECO:0007669"/>
    <property type="project" value="UniProtKB-UniRule"/>
</dbReference>
<dbReference type="PANTHER" id="PTHR42844:SF1">
    <property type="entry name" value="DIHYDRONEOPTERIN ALDOLASE 1-RELATED"/>
    <property type="match status" value="1"/>
</dbReference>
<dbReference type="PANTHER" id="PTHR42844">
    <property type="entry name" value="DIHYDRONEOPTERIN ALDOLASE 1-RELATED"/>
    <property type="match status" value="1"/>
</dbReference>